<protein>
    <submittedName>
        <fullName evidence="2">Uncharacterized protein</fullName>
    </submittedName>
</protein>
<dbReference type="AlphaFoldDB" id="A0A0C3PZN9"/>
<gene>
    <name evidence="2" type="ORF">M407DRAFT_29306</name>
</gene>
<reference evidence="3" key="2">
    <citation type="submission" date="2015-01" db="EMBL/GenBank/DDBJ databases">
        <title>Evolutionary Origins and Diversification of the Mycorrhizal Mutualists.</title>
        <authorList>
            <consortium name="DOE Joint Genome Institute"/>
            <consortium name="Mycorrhizal Genomics Consortium"/>
            <person name="Kohler A."/>
            <person name="Kuo A."/>
            <person name="Nagy L.G."/>
            <person name="Floudas D."/>
            <person name="Copeland A."/>
            <person name="Barry K.W."/>
            <person name="Cichocki N."/>
            <person name="Veneault-Fourrey C."/>
            <person name="LaButti K."/>
            <person name="Lindquist E.A."/>
            <person name="Lipzen A."/>
            <person name="Lundell T."/>
            <person name="Morin E."/>
            <person name="Murat C."/>
            <person name="Riley R."/>
            <person name="Ohm R."/>
            <person name="Sun H."/>
            <person name="Tunlid A."/>
            <person name="Henrissat B."/>
            <person name="Grigoriev I.V."/>
            <person name="Hibbett D.S."/>
            <person name="Martin F."/>
        </authorList>
    </citation>
    <scope>NUCLEOTIDE SEQUENCE [LARGE SCALE GENOMIC DNA]</scope>
    <source>
        <strain evidence="3">MUT 4182</strain>
    </source>
</reference>
<evidence type="ECO:0000313" key="3">
    <source>
        <dbReference type="Proteomes" id="UP000054248"/>
    </source>
</evidence>
<sequence>MADFMPVLMTTLTAVTASLANNVQVSSAARMPQTPRLSRQVNAKVLSLAPERQNETIAFLHDL</sequence>
<dbReference type="HOGENOM" id="CLU_2887484_0_0_1"/>
<reference evidence="2 3" key="1">
    <citation type="submission" date="2014-04" db="EMBL/GenBank/DDBJ databases">
        <authorList>
            <consortium name="DOE Joint Genome Institute"/>
            <person name="Kuo A."/>
            <person name="Girlanda M."/>
            <person name="Perotto S."/>
            <person name="Kohler A."/>
            <person name="Nagy L.G."/>
            <person name="Floudas D."/>
            <person name="Copeland A."/>
            <person name="Barry K.W."/>
            <person name="Cichocki N."/>
            <person name="Veneault-Fourrey C."/>
            <person name="LaButti K."/>
            <person name="Lindquist E.A."/>
            <person name="Lipzen A."/>
            <person name="Lundell T."/>
            <person name="Morin E."/>
            <person name="Murat C."/>
            <person name="Sun H."/>
            <person name="Tunlid A."/>
            <person name="Henrissat B."/>
            <person name="Grigoriev I.V."/>
            <person name="Hibbett D.S."/>
            <person name="Martin F."/>
            <person name="Nordberg H.P."/>
            <person name="Cantor M.N."/>
            <person name="Hua S.X."/>
        </authorList>
    </citation>
    <scope>NUCLEOTIDE SEQUENCE [LARGE SCALE GENOMIC DNA]</scope>
    <source>
        <strain evidence="2 3">MUT 4182</strain>
    </source>
</reference>
<keyword evidence="1" id="KW-0732">Signal</keyword>
<dbReference type="EMBL" id="KN823151">
    <property type="protein sequence ID" value="KIO21040.1"/>
    <property type="molecule type" value="Genomic_DNA"/>
</dbReference>
<feature type="chain" id="PRO_5002168205" evidence="1">
    <location>
        <begin position="21"/>
        <end position="63"/>
    </location>
</feature>
<evidence type="ECO:0000313" key="2">
    <source>
        <dbReference type="EMBL" id="KIO21040.1"/>
    </source>
</evidence>
<accession>A0A0C3PZN9</accession>
<keyword evidence="3" id="KW-1185">Reference proteome</keyword>
<feature type="signal peptide" evidence="1">
    <location>
        <begin position="1"/>
        <end position="20"/>
    </location>
</feature>
<dbReference type="Proteomes" id="UP000054248">
    <property type="component" value="Unassembled WGS sequence"/>
</dbReference>
<organism evidence="2 3">
    <name type="scientific">Tulasnella calospora MUT 4182</name>
    <dbReference type="NCBI Taxonomy" id="1051891"/>
    <lineage>
        <taxon>Eukaryota</taxon>
        <taxon>Fungi</taxon>
        <taxon>Dikarya</taxon>
        <taxon>Basidiomycota</taxon>
        <taxon>Agaricomycotina</taxon>
        <taxon>Agaricomycetes</taxon>
        <taxon>Cantharellales</taxon>
        <taxon>Tulasnellaceae</taxon>
        <taxon>Tulasnella</taxon>
    </lineage>
</organism>
<name>A0A0C3PZN9_9AGAM</name>
<evidence type="ECO:0000256" key="1">
    <source>
        <dbReference type="SAM" id="SignalP"/>
    </source>
</evidence>
<proteinExistence type="predicted"/>